<dbReference type="OrthoDB" id="10554544at2759"/>
<feature type="transmembrane region" description="Helical" evidence="1">
    <location>
        <begin position="36"/>
        <end position="59"/>
    </location>
</feature>
<keyword evidence="1" id="KW-0472">Membrane</keyword>
<accession>A0A6D2IAF1</accession>
<feature type="transmembrane region" description="Helical" evidence="1">
    <location>
        <begin position="103"/>
        <end position="121"/>
    </location>
</feature>
<organism evidence="2 3">
    <name type="scientific">Microthlaspi erraticum</name>
    <dbReference type="NCBI Taxonomy" id="1685480"/>
    <lineage>
        <taxon>Eukaryota</taxon>
        <taxon>Viridiplantae</taxon>
        <taxon>Streptophyta</taxon>
        <taxon>Embryophyta</taxon>
        <taxon>Tracheophyta</taxon>
        <taxon>Spermatophyta</taxon>
        <taxon>Magnoliopsida</taxon>
        <taxon>eudicotyledons</taxon>
        <taxon>Gunneridae</taxon>
        <taxon>Pentapetalae</taxon>
        <taxon>rosids</taxon>
        <taxon>malvids</taxon>
        <taxon>Brassicales</taxon>
        <taxon>Brassicaceae</taxon>
        <taxon>Coluteocarpeae</taxon>
        <taxon>Microthlaspi</taxon>
    </lineage>
</organism>
<keyword evidence="1" id="KW-0812">Transmembrane</keyword>
<feature type="transmembrane region" description="Helical" evidence="1">
    <location>
        <begin position="6"/>
        <end position="24"/>
    </location>
</feature>
<dbReference type="AlphaFoldDB" id="A0A6D2IAF1"/>
<keyword evidence="3" id="KW-1185">Reference proteome</keyword>
<proteinExistence type="predicted"/>
<protein>
    <submittedName>
        <fullName evidence="2">Uncharacterized protein</fullName>
    </submittedName>
</protein>
<sequence>MDLELGTTVVVGVATLLLVPILWLRMQRSNQSQPKYKRGITMVGAILLVVQVVLCIRDLKEHKQYTKIYELGMRILERNVPVALCLLFIVVGRASWGERKYKLVTLITGAIATFVFATLFFRKSTPVHVPERPNYAYLDTGPRRKLTQFTCLHNTKSFDVRKTTTKMVFLLFVALCVSFGT</sequence>
<evidence type="ECO:0000256" key="1">
    <source>
        <dbReference type="SAM" id="Phobius"/>
    </source>
</evidence>
<dbReference type="EMBL" id="CACVBM020001021">
    <property type="protein sequence ID" value="CAA7025661.1"/>
    <property type="molecule type" value="Genomic_DNA"/>
</dbReference>
<reference evidence="2" key="1">
    <citation type="submission" date="2020-01" db="EMBL/GenBank/DDBJ databases">
        <authorList>
            <person name="Mishra B."/>
        </authorList>
    </citation>
    <scope>NUCLEOTIDE SEQUENCE [LARGE SCALE GENOMIC DNA]</scope>
</reference>
<dbReference type="Proteomes" id="UP000467841">
    <property type="component" value="Unassembled WGS sequence"/>
</dbReference>
<keyword evidence="1" id="KW-1133">Transmembrane helix</keyword>
<comment type="caution">
    <text evidence="2">The sequence shown here is derived from an EMBL/GenBank/DDBJ whole genome shotgun (WGS) entry which is preliminary data.</text>
</comment>
<gene>
    <name evidence="2" type="ORF">MERR_LOCUS12896</name>
</gene>
<evidence type="ECO:0000313" key="2">
    <source>
        <dbReference type="EMBL" id="CAA7025661.1"/>
    </source>
</evidence>
<feature type="transmembrane region" description="Helical" evidence="1">
    <location>
        <begin position="79"/>
        <end position="96"/>
    </location>
</feature>
<evidence type="ECO:0000313" key="3">
    <source>
        <dbReference type="Proteomes" id="UP000467841"/>
    </source>
</evidence>
<name>A0A6D2IAF1_9BRAS</name>